<gene>
    <name evidence="1" type="ORF">VN97_g216</name>
</gene>
<proteinExistence type="predicted"/>
<protein>
    <submittedName>
        <fullName evidence="1">Uncharacterized protein</fullName>
    </submittedName>
</protein>
<accession>A0AAI9TT69</accession>
<dbReference type="Proteomes" id="UP001227192">
    <property type="component" value="Unassembled WGS sequence"/>
</dbReference>
<sequence length="89" mass="10311">MNLSQTSIYYCEHPGLNYCTQHIKHLHQRVGQKWDSDFGAPSHEPPLPTDPRLKIRAKILFGFWHSEAQVSESSPRINGSKYQFATRSR</sequence>
<dbReference type="EMBL" id="LACB01000003">
    <property type="protein sequence ID" value="KAJ9492992.1"/>
    <property type="molecule type" value="Genomic_DNA"/>
</dbReference>
<organism evidence="1 2">
    <name type="scientific">Penicillium thymicola</name>
    <dbReference type="NCBI Taxonomy" id="293382"/>
    <lineage>
        <taxon>Eukaryota</taxon>
        <taxon>Fungi</taxon>
        <taxon>Dikarya</taxon>
        <taxon>Ascomycota</taxon>
        <taxon>Pezizomycotina</taxon>
        <taxon>Eurotiomycetes</taxon>
        <taxon>Eurotiomycetidae</taxon>
        <taxon>Eurotiales</taxon>
        <taxon>Aspergillaceae</taxon>
        <taxon>Penicillium</taxon>
    </lineage>
</organism>
<reference evidence="1" key="1">
    <citation type="submission" date="2015-06" db="EMBL/GenBank/DDBJ databases">
        <authorList>
            <person name="Nguyen H."/>
        </authorList>
    </citation>
    <scope>NUCLEOTIDE SEQUENCE</scope>
    <source>
        <strain evidence="1">DAOM 180753</strain>
    </source>
</reference>
<comment type="caution">
    <text evidence="1">The sequence shown here is derived from an EMBL/GenBank/DDBJ whole genome shotgun (WGS) entry which is preliminary data.</text>
</comment>
<dbReference type="AlphaFoldDB" id="A0AAI9TT69"/>
<evidence type="ECO:0000313" key="2">
    <source>
        <dbReference type="Proteomes" id="UP001227192"/>
    </source>
</evidence>
<name>A0AAI9TT69_PENTH</name>
<evidence type="ECO:0000313" key="1">
    <source>
        <dbReference type="EMBL" id="KAJ9492992.1"/>
    </source>
</evidence>
<keyword evidence="2" id="KW-1185">Reference proteome</keyword>
<reference evidence="1" key="2">
    <citation type="journal article" date="2016" name="Fungal Biol.">
        <title>Ochratoxin A production by Penicillium thymicola.</title>
        <authorList>
            <person name="Nguyen H.D.T."/>
            <person name="McMullin D.R."/>
            <person name="Ponomareva E."/>
            <person name="Riley R."/>
            <person name="Pomraning K.R."/>
            <person name="Baker S.E."/>
            <person name="Seifert K.A."/>
        </authorList>
    </citation>
    <scope>NUCLEOTIDE SEQUENCE</scope>
    <source>
        <strain evidence="1">DAOM 180753</strain>
    </source>
</reference>